<dbReference type="InterPro" id="IPR050708">
    <property type="entry name" value="T6SS_VgrG/RHS"/>
</dbReference>
<comment type="caution">
    <text evidence="1">The sequence shown here is derived from an EMBL/GenBank/DDBJ whole genome shotgun (WGS) entry which is preliminary data.</text>
</comment>
<organism evidence="1 2">
    <name type="scientific">Pseudomonas putida</name>
    <name type="common">Arthrobacter siderocapsulatus</name>
    <dbReference type="NCBI Taxonomy" id="303"/>
    <lineage>
        <taxon>Bacteria</taxon>
        <taxon>Pseudomonadati</taxon>
        <taxon>Pseudomonadota</taxon>
        <taxon>Gammaproteobacteria</taxon>
        <taxon>Pseudomonadales</taxon>
        <taxon>Pseudomonadaceae</taxon>
        <taxon>Pseudomonas</taxon>
    </lineage>
</organism>
<dbReference type="NCBIfam" id="TIGR03696">
    <property type="entry name" value="Rhs_assc_core"/>
    <property type="match status" value="1"/>
</dbReference>
<protein>
    <recommendedName>
        <fullName evidence="3">RHS repeat-associated core domain-containing protein</fullName>
    </recommendedName>
</protein>
<gene>
    <name evidence="1" type="ORF">B7H17_14760</name>
</gene>
<proteinExistence type="predicted"/>
<reference evidence="1 2" key="1">
    <citation type="submission" date="2017-04" db="EMBL/GenBank/DDBJ databases">
        <title>Presence of VIM-2 positive Pseudomonas species in chickens and their surrounding environment.</title>
        <authorList>
            <person name="Zhang R."/>
        </authorList>
    </citation>
    <scope>NUCLEOTIDE SEQUENCE [LARGE SCALE GENOMIC DNA]</scope>
    <source>
        <strain evidence="1 2">DZ-C18</strain>
    </source>
</reference>
<accession>A0A1X0ZVG3</accession>
<name>A0A1X0ZVG3_PSEPU</name>
<dbReference type="RefSeq" id="WP_084857186.1">
    <property type="nucleotide sequence ID" value="NZ_NBWC01000018.1"/>
</dbReference>
<dbReference type="Proteomes" id="UP000193675">
    <property type="component" value="Unassembled WGS sequence"/>
</dbReference>
<dbReference type="PANTHER" id="PTHR32305">
    <property type="match status" value="1"/>
</dbReference>
<dbReference type="AlphaFoldDB" id="A0A1X0ZVG3"/>
<evidence type="ECO:0000313" key="2">
    <source>
        <dbReference type="Proteomes" id="UP000193675"/>
    </source>
</evidence>
<dbReference type="EMBL" id="NBWC01000018">
    <property type="protein sequence ID" value="ORL63571.1"/>
    <property type="molecule type" value="Genomic_DNA"/>
</dbReference>
<dbReference type="InterPro" id="IPR022385">
    <property type="entry name" value="Rhs_assc_core"/>
</dbReference>
<dbReference type="OrthoDB" id="9816400at2"/>
<sequence length="949" mass="103806">MLNSRSTGWVGRQSDTLHAGTPAVSGAFRTLSLLRTPQAARAPARVLVSRTVIHPFSRTTRLFGARALNNTATGNADAVTVSGLAGQPLCLHTADGDAAFTLPDVAGRPLWSRNAQGTVSTAAYEAANAGGRPLSLSETALGARAGRVREQYTYAPLAEAKWQARNLAGSQVELRNNAGISRPLSVSLTGQPLAAEQRLLKVEIETPDWATTTADDTEAPLSITGTHDATGAPLATTNAAGVTSLTDYAINGAVAQTRLVYMEQGSTKETVTLTAIQYRADGVVLSQTAGNGVIDRYEYDPKTRLLSRHLTERPEGHPKGPLVISDLHYRYDPVGNIISLEDQGADPTWHANQQATGLREYTYDTLYRLASATGRERTPVARYYGAEASSGSAWAPYSEHYTYDDGNNLTTIRHVSVAGNRTRELQVSEGSNRAMVKGHSLTPETGFLAGGLQKQLADGRALQWLADNQLGKVTPVRRVDGDDDSERYHYADGGTRTRKVHKAQVSTATQTTITTYAGGCEVRQRWLAGQDAPQKHIVITEAGGVRVVENRLTGTVHLRYRFTDHLTSVGGETDESGTLISREEYAPYGGTVGRDEAAEEASNLTQRTMRYSGKEQDATGLYYYGWRYYQPKLGRWLSADPGGLVDSINLFRMCRNNPLSFIDEQGLEPVIPPVSVFVNDIFTGLTSLDSGFFLYREGDAIPGDGLAIAIWNGNIYASTANRHLSIRPAEKGFPHFVGVLYPDQKVTNETGHYKTPGGHEGAIPHNFKYEQKDLSPSMPPMPPMLRMTMLSSPEDYVNEVRRFHEIKDPTERAQSVLEFLGKHGLRGKVEAQGRAYEEYIFSRLLRDAGEDLELSIDEHLTNLKAAYSKAGSERNKEIDKLEALRTHYGEVVGKKGISQVRDLTLKMREAQRDARPKRIAAEGNRAEVATSVPARRNGFKSLLRSCIGR</sequence>
<dbReference type="Gene3D" id="2.180.10.10">
    <property type="entry name" value="RHS repeat-associated core"/>
    <property type="match status" value="1"/>
</dbReference>
<evidence type="ECO:0008006" key="3">
    <source>
        <dbReference type="Google" id="ProtNLM"/>
    </source>
</evidence>
<evidence type="ECO:0000313" key="1">
    <source>
        <dbReference type="EMBL" id="ORL63571.1"/>
    </source>
</evidence>
<dbReference type="PANTHER" id="PTHR32305:SF15">
    <property type="entry name" value="PROTEIN RHSA-RELATED"/>
    <property type="match status" value="1"/>
</dbReference>